<accession>A0ABQ9XF41</accession>
<keyword evidence="1" id="KW-1133">Transmembrane helix</keyword>
<reference evidence="2 3" key="1">
    <citation type="journal article" date="2022" name="bioRxiv">
        <title>Genomics of Preaxostyla Flagellates Illuminates Evolutionary Transitions and the Path Towards Mitochondrial Loss.</title>
        <authorList>
            <person name="Novak L.V.F."/>
            <person name="Treitli S.C."/>
            <person name="Pyrih J."/>
            <person name="Halakuc P."/>
            <person name="Pipaliya S.V."/>
            <person name="Vacek V."/>
            <person name="Brzon O."/>
            <person name="Soukal P."/>
            <person name="Eme L."/>
            <person name="Dacks J.B."/>
            <person name="Karnkowska A."/>
            <person name="Elias M."/>
            <person name="Hampl V."/>
        </authorList>
    </citation>
    <scope>NUCLEOTIDE SEQUENCE [LARGE SCALE GENOMIC DNA]</scope>
    <source>
        <strain evidence="2">NAU3</strain>
        <tissue evidence="2">Gut</tissue>
    </source>
</reference>
<feature type="transmembrane region" description="Helical" evidence="1">
    <location>
        <begin position="292"/>
        <end position="310"/>
    </location>
</feature>
<sequence>MATRINKNVKNRRDNVKVVIRTQFARQHQFAHVQHSPIVRPILPQNKICLLLAVFLRCVHLRDEPEQLVDGCPSDHRGVFCDADHHFHRVKLVLKLLSFFETSNLHHALKDSHPERRQRRHSHRLDARHAEPFHNRLDEPFESSQHRMLSQASFLSSIHLSEVCDSLLCFAWISRNRKCVVSSEELLDSCIVVLIENFSLSVNSVILKFTFLLLFLLCLAWMGNCACHHHHDLVVHRLHVVLVHKHSLHVFFSQVEHIVECLFKLFLLLVCEIHLARFFHLLFEFLHPRHHLLLLFLILLHLLPLCRQSLQLP</sequence>
<proteinExistence type="predicted"/>
<evidence type="ECO:0000313" key="3">
    <source>
        <dbReference type="Proteomes" id="UP001281761"/>
    </source>
</evidence>
<evidence type="ECO:0000313" key="2">
    <source>
        <dbReference type="EMBL" id="KAK2951073.1"/>
    </source>
</evidence>
<comment type="caution">
    <text evidence="2">The sequence shown here is derived from an EMBL/GenBank/DDBJ whole genome shotgun (WGS) entry which is preliminary data.</text>
</comment>
<gene>
    <name evidence="2" type="ORF">BLNAU_14034</name>
</gene>
<dbReference type="Proteomes" id="UP001281761">
    <property type="component" value="Unassembled WGS sequence"/>
</dbReference>
<keyword evidence="1" id="KW-0812">Transmembrane</keyword>
<keyword evidence="1" id="KW-0472">Membrane</keyword>
<organism evidence="2 3">
    <name type="scientific">Blattamonas nauphoetae</name>
    <dbReference type="NCBI Taxonomy" id="2049346"/>
    <lineage>
        <taxon>Eukaryota</taxon>
        <taxon>Metamonada</taxon>
        <taxon>Preaxostyla</taxon>
        <taxon>Oxymonadida</taxon>
        <taxon>Blattamonas</taxon>
    </lineage>
</organism>
<protein>
    <submittedName>
        <fullName evidence="2">Uncharacterized protein</fullName>
    </submittedName>
</protein>
<evidence type="ECO:0000256" key="1">
    <source>
        <dbReference type="SAM" id="Phobius"/>
    </source>
</evidence>
<keyword evidence="3" id="KW-1185">Reference proteome</keyword>
<name>A0ABQ9XF41_9EUKA</name>
<dbReference type="EMBL" id="JARBJD010000125">
    <property type="protein sequence ID" value="KAK2951073.1"/>
    <property type="molecule type" value="Genomic_DNA"/>
</dbReference>
<feature type="transmembrane region" description="Helical" evidence="1">
    <location>
        <begin position="205"/>
        <end position="223"/>
    </location>
</feature>